<proteinExistence type="predicted"/>
<dbReference type="OrthoDB" id="10519629at2759"/>
<dbReference type="AlphaFoldDB" id="A0A834HDM2"/>
<gene>
    <name evidence="1" type="ORF">RHSIM_Rhsim04G0070500</name>
</gene>
<name>A0A834HDM2_RHOSS</name>
<reference evidence="1" key="1">
    <citation type="submission" date="2019-11" db="EMBL/GenBank/DDBJ databases">
        <authorList>
            <person name="Liu Y."/>
            <person name="Hou J."/>
            <person name="Li T.-Q."/>
            <person name="Guan C.-H."/>
            <person name="Wu X."/>
            <person name="Wu H.-Z."/>
            <person name="Ling F."/>
            <person name="Zhang R."/>
            <person name="Shi X.-G."/>
            <person name="Ren J.-P."/>
            <person name="Chen E.-F."/>
            <person name="Sun J.-M."/>
        </authorList>
    </citation>
    <scope>NUCLEOTIDE SEQUENCE</scope>
    <source>
        <strain evidence="1">Adult_tree_wgs_1</strain>
        <tissue evidence="1">Leaves</tissue>
    </source>
</reference>
<evidence type="ECO:0000313" key="2">
    <source>
        <dbReference type="Proteomes" id="UP000626092"/>
    </source>
</evidence>
<sequence length="230" mass="25715">MSSWWLAVKEFQLNSNASSMDKSVIGNTHVGGNFPTLIRLRAICKKWGKLTRWRIEEDQSPMISRGYWTTTGMMKGTGFDYPMVLVCKLFDSSHRKPYSVDQVIGQAFEGQPDCIDAVVFSGGLLYCLFRNNGALAAFSVANRDWSLVTQILAGYPREGLTCSNVTDRFLFAYLDGHTLSGLDNGQCRLFSFSQSRRAWVAETSFLANQALFLDRTSSFSASGETTNKVY</sequence>
<evidence type="ECO:0000313" key="1">
    <source>
        <dbReference type="EMBL" id="KAF7146140.1"/>
    </source>
</evidence>
<dbReference type="EMBL" id="WJXA01000004">
    <property type="protein sequence ID" value="KAF7146140.1"/>
    <property type="molecule type" value="Genomic_DNA"/>
</dbReference>
<organism evidence="1 2">
    <name type="scientific">Rhododendron simsii</name>
    <name type="common">Sims's rhododendron</name>
    <dbReference type="NCBI Taxonomy" id="118357"/>
    <lineage>
        <taxon>Eukaryota</taxon>
        <taxon>Viridiplantae</taxon>
        <taxon>Streptophyta</taxon>
        <taxon>Embryophyta</taxon>
        <taxon>Tracheophyta</taxon>
        <taxon>Spermatophyta</taxon>
        <taxon>Magnoliopsida</taxon>
        <taxon>eudicotyledons</taxon>
        <taxon>Gunneridae</taxon>
        <taxon>Pentapetalae</taxon>
        <taxon>asterids</taxon>
        <taxon>Ericales</taxon>
        <taxon>Ericaceae</taxon>
        <taxon>Ericoideae</taxon>
        <taxon>Rhodoreae</taxon>
        <taxon>Rhododendron</taxon>
    </lineage>
</organism>
<protein>
    <submittedName>
        <fullName evidence="1">Uncharacterized protein</fullName>
    </submittedName>
</protein>
<comment type="caution">
    <text evidence="1">The sequence shown here is derived from an EMBL/GenBank/DDBJ whole genome shotgun (WGS) entry which is preliminary data.</text>
</comment>
<dbReference type="Proteomes" id="UP000626092">
    <property type="component" value="Unassembled WGS sequence"/>
</dbReference>
<keyword evidence="2" id="KW-1185">Reference proteome</keyword>
<accession>A0A834HDM2</accession>